<feature type="zinc finger region" description="CR-type" evidence="7">
    <location>
        <begin position="252"/>
        <end position="333"/>
    </location>
</feature>
<keyword evidence="3 7" id="KW-0863">Zinc-finger</keyword>
<feature type="compositionally biased region" description="Pro residues" evidence="8">
    <location>
        <begin position="487"/>
        <end position="497"/>
    </location>
</feature>
<dbReference type="GO" id="GO:0042026">
    <property type="term" value="P:protein refolding"/>
    <property type="evidence" value="ECO:0007669"/>
    <property type="project" value="TreeGrafter"/>
</dbReference>
<keyword evidence="4 7" id="KW-0862">Zinc</keyword>
<sequence length="583" mass="59308">MPPPTILRATSTAASAATTLLAGLTAGPANQAPRSRPGPSTSTGRCLSTRISHDSNTISSPSSSRLRRTTSAPQPSHRRSFHSTPSSRASVKDPYATLGVPRSASSKDIKSAYYQLAKKHHPDTNPDKSDKAKEKFVEIQTAYDILSDEGKKKAFDQYGTTDGSSGFDPFGGGGGGGSPFGGGFGGFAGFGGGPQGGMGGNPSDIFESLFGAFGGGGGAGGARARGAGFAGETRGDDLETSVTVSFEEACLGASRSITVHPVERCGTCSGDGLRKGARKSTCTVCNGTGTRTFVIQSGFQMASTCPACGGAGSTVAPGDACGDCEGVGRVRGRKTVQVKIPPGVDDGAKIRLEGAGDAPLEGKGPAGSLYVRIHVRKSNVWRRQGANLHYAAKVPIHVALLGGRVRVPTLEGDVEVRVPPGTQVGDEMLLRGRGVANLLSRRSGNDKGDLLVGFEVAIPRSLTKRQKEILQMYADDVEGRTTQTTTAPPPQQPPPASSSPSSSNSETAGKKGKASTTSTKSGEEGNNKASPASSTDSTASKGTSPDQSASDGSAGSGGRGQEGGGGGGSGLLGGFWKKLMGRE</sequence>
<evidence type="ECO:0000313" key="12">
    <source>
        <dbReference type="Proteomes" id="UP000245884"/>
    </source>
</evidence>
<dbReference type="STRING" id="1569628.A0A316UIN7"/>
<dbReference type="PROSITE" id="PS51188">
    <property type="entry name" value="ZF_CR"/>
    <property type="match status" value="1"/>
</dbReference>
<dbReference type="Pfam" id="PF01556">
    <property type="entry name" value="DnaJ_C"/>
    <property type="match status" value="1"/>
</dbReference>
<protein>
    <recommendedName>
        <fullName evidence="6">DnaJ homolog 1, mitochondrial</fullName>
    </recommendedName>
</protein>
<dbReference type="RefSeq" id="XP_025359754.1">
    <property type="nucleotide sequence ID" value="XM_025509875.1"/>
</dbReference>
<dbReference type="Gene3D" id="2.10.230.10">
    <property type="entry name" value="Heat shock protein DnaJ, cysteine-rich domain"/>
    <property type="match status" value="1"/>
</dbReference>
<feature type="compositionally biased region" description="Polar residues" evidence="8">
    <location>
        <begin position="38"/>
        <end position="50"/>
    </location>
</feature>
<dbReference type="AlphaFoldDB" id="A0A316UIN7"/>
<keyword evidence="1 7" id="KW-0479">Metal-binding</keyword>
<feature type="compositionally biased region" description="Low complexity" evidence="8">
    <location>
        <begin position="529"/>
        <end position="553"/>
    </location>
</feature>
<organism evidence="11 12">
    <name type="scientific">Jaminaea rosea</name>
    <dbReference type="NCBI Taxonomy" id="1569628"/>
    <lineage>
        <taxon>Eukaryota</taxon>
        <taxon>Fungi</taxon>
        <taxon>Dikarya</taxon>
        <taxon>Basidiomycota</taxon>
        <taxon>Ustilaginomycotina</taxon>
        <taxon>Exobasidiomycetes</taxon>
        <taxon>Microstromatales</taxon>
        <taxon>Microstromatales incertae sedis</taxon>
        <taxon>Jaminaea</taxon>
    </lineage>
</organism>
<dbReference type="GO" id="GO:0051082">
    <property type="term" value="F:unfolded protein binding"/>
    <property type="evidence" value="ECO:0007669"/>
    <property type="project" value="InterPro"/>
</dbReference>
<evidence type="ECO:0000259" key="9">
    <source>
        <dbReference type="PROSITE" id="PS50076"/>
    </source>
</evidence>
<evidence type="ECO:0000256" key="3">
    <source>
        <dbReference type="ARBA" id="ARBA00022771"/>
    </source>
</evidence>
<dbReference type="SUPFAM" id="SSF57938">
    <property type="entry name" value="DnaJ/Hsp40 cysteine-rich domain"/>
    <property type="match status" value="1"/>
</dbReference>
<dbReference type="Gene3D" id="1.10.287.110">
    <property type="entry name" value="DnaJ domain"/>
    <property type="match status" value="1"/>
</dbReference>
<dbReference type="Pfam" id="PF00684">
    <property type="entry name" value="DnaJ_CXXCXGXG"/>
    <property type="match status" value="1"/>
</dbReference>
<feature type="region of interest" description="Disordered" evidence="8">
    <location>
        <begin position="24"/>
        <end position="102"/>
    </location>
</feature>
<feature type="domain" description="J" evidence="9">
    <location>
        <begin position="93"/>
        <end position="159"/>
    </location>
</feature>
<dbReference type="EMBL" id="KZ819677">
    <property type="protein sequence ID" value="PWN25142.1"/>
    <property type="molecule type" value="Genomic_DNA"/>
</dbReference>
<dbReference type="InterPro" id="IPR018253">
    <property type="entry name" value="DnaJ_domain_CS"/>
</dbReference>
<dbReference type="GO" id="GO:0009408">
    <property type="term" value="P:response to heat"/>
    <property type="evidence" value="ECO:0007669"/>
    <property type="project" value="InterPro"/>
</dbReference>
<dbReference type="GeneID" id="37031698"/>
<evidence type="ECO:0000256" key="7">
    <source>
        <dbReference type="PROSITE-ProRule" id="PRU00546"/>
    </source>
</evidence>
<feature type="compositionally biased region" description="Low complexity" evidence="8">
    <location>
        <begin position="54"/>
        <end position="64"/>
    </location>
</feature>
<dbReference type="InterPro" id="IPR001623">
    <property type="entry name" value="DnaJ_domain"/>
</dbReference>
<dbReference type="InterPro" id="IPR036410">
    <property type="entry name" value="HSP_DnaJ_Cys-rich_dom_sf"/>
</dbReference>
<dbReference type="InterPro" id="IPR036869">
    <property type="entry name" value="J_dom_sf"/>
</dbReference>
<dbReference type="Proteomes" id="UP000245884">
    <property type="component" value="Unassembled WGS sequence"/>
</dbReference>
<name>A0A316UIN7_9BASI</name>
<keyword evidence="2" id="KW-0677">Repeat</keyword>
<dbReference type="FunFam" id="2.10.230.10:FF:000001">
    <property type="entry name" value="DnaJ subfamily A member 2"/>
    <property type="match status" value="1"/>
</dbReference>
<evidence type="ECO:0000259" key="10">
    <source>
        <dbReference type="PROSITE" id="PS51188"/>
    </source>
</evidence>
<dbReference type="InterPro" id="IPR002939">
    <property type="entry name" value="DnaJ_C"/>
</dbReference>
<dbReference type="InterPro" id="IPR012724">
    <property type="entry name" value="DnaJ"/>
</dbReference>
<dbReference type="InterPro" id="IPR008971">
    <property type="entry name" value="HSP40/DnaJ_pept-bd"/>
</dbReference>
<gene>
    <name evidence="11" type="ORF">BDZ90DRAFT_79954</name>
</gene>
<dbReference type="HAMAP" id="MF_01152">
    <property type="entry name" value="DnaJ"/>
    <property type="match status" value="1"/>
</dbReference>
<dbReference type="CDD" id="cd06257">
    <property type="entry name" value="DnaJ"/>
    <property type="match status" value="1"/>
</dbReference>
<feature type="compositionally biased region" description="Gly residues" evidence="8">
    <location>
        <begin position="554"/>
        <end position="573"/>
    </location>
</feature>
<dbReference type="OrthoDB" id="10256793at2759"/>
<evidence type="ECO:0000256" key="6">
    <source>
        <dbReference type="ARBA" id="ARBA00072890"/>
    </source>
</evidence>
<evidence type="ECO:0000256" key="2">
    <source>
        <dbReference type="ARBA" id="ARBA00022737"/>
    </source>
</evidence>
<reference evidence="11 12" key="1">
    <citation type="journal article" date="2018" name="Mol. Biol. Evol.">
        <title>Broad Genomic Sampling Reveals a Smut Pathogenic Ancestry of the Fungal Clade Ustilaginomycotina.</title>
        <authorList>
            <person name="Kijpornyongpan T."/>
            <person name="Mondo S.J."/>
            <person name="Barry K."/>
            <person name="Sandor L."/>
            <person name="Lee J."/>
            <person name="Lipzen A."/>
            <person name="Pangilinan J."/>
            <person name="LaButti K."/>
            <person name="Hainaut M."/>
            <person name="Henrissat B."/>
            <person name="Grigoriev I.V."/>
            <person name="Spatafora J.W."/>
            <person name="Aime M.C."/>
        </authorList>
    </citation>
    <scope>NUCLEOTIDE SEQUENCE [LARGE SCALE GENOMIC DNA]</scope>
    <source>
        <strain evidence="11 12">MCA 5214</strain>
    </source>
</reference>
<dbReference type="PROSITE" id="PS50076">
    <property type="entry name" value="DNAJ_2"/>
    <property type="match status" value="1"/>
</dbReference>
<evidence type="ECO:0000256" key="5">
    <source>
        <dbReference type="ARBA" id="ARBA00023186"/>
    </source>
</evidence>
<dbReference type="Pfam" id="PF00226">
    <property type="entry name" value="DnaJ"/>
    <property type="match status" value="1"/>
</dbReference>
<dbReference type="PROSITE" id="PS00636">
    <property type="entry name" value="DNAJ_1"/>
    <property type="match status" value="1"/>
</dbReference>
<accession>A0A316UIN7</accession>
<dbReference type="Gene3D" id="2.60.260.20">
    <property type="entry name" value="Urease metallochaperone UreE, N-terminal domain"/>
    <property type="match status" value="2"/>
</dbReference>
<dbReference type="GO" id="GO:0031072">
    <property type="term" value="F:heat shock protein binding"/>
    <property type="evidence" value="ECO:0007669"/>
    <property type="project" value="InterPro"/>
</dbReference>
<dbReference type="CDD" id="cd10719">
    <property type="entry name" value="DnaJ_zf"/>
    <property type="match status" value="1"/>
</dbReference>
<dbReference type="GO" id="GO:0005737">
    <property type="term" value="C:cytoplasm"/>
    <property type="evidence" value="ECO:0007669"/>
    <property type="project" value="TreeGrafter"/>
</dbReference>
<dbReference type="PRINTS" id="PR00625">
    <property type="entry name" value="JDOMAIN"/>
</dbReference>
<keyword evidence="12" id="KW-1185">Reference proteome</keyword>
<keyword evidence="5" id="KW-0143">Chaperone</keyword>
<dbReference type="SMART" id="SM00271">
    <property type="entry name" value="DnaJ"/>
    <property type="match status" value="1"/>
</dbReference>
<dbReference type="SUPFAM" id="SSF46565">
    <property type="entry name" value="Chaperone J-domain"/>
    <property type="match status" value="1"/>
</dbReference>
<dbReference type="PANTHER" id="PTHR43096">
    <property type="entry name" value="DNAJ HOMOLOG 1, MITOCHONDRIAL-RELATED"/>
    <property type="match status" value="1"/>
</dbReference>
<proteinExistence type="inferred from homology"/>
<evidence type="ECO:0000256" key="1">
    <source>
        <dbReference type="ARBA" id="ARBA00022723"/>
    </source>
</evidence>
<feature type="compositionally biased region" description="Low complexity" evidence="8">
    <location>
        <begin position="498"/>
        <end position="507"/>
    </location>
</feature>
<dbReference type="GO" id="GO:0008270">
    <property type="term" value="F:zinc ion binding"/>
    <property type="evidence" value="ECO:0007669"/>
    <property type="project" value="UniProtKB-KW"/>
</dbReference>
<evidence type="ECO:0000256" key="4">
    <source>
        <dbReference type="ARBA" id="ARBA00022833"/>
    </source>
</evidence>
<dbReference type="FunFam" id="2.60.260.20:FF:000005">
    <property type="entry name" value="Chaperone protein dnaJ 1, mitochondrial"/>
    <property type="match status" value="1"/>
</dbReference>
<feature type="region of interest" description="Disordered" evidence="8">
    <location>
        <begin position="479"/>
        <end position="583"/>
    </location>
</feature>
<dbReference type="PANTHER" id="PTHR43096:SF52">
    <property type="entry name" value="DNAJ HOMOLOG 1, MITOCHONDRIAL-RELATED"/>
    <property type="match status" value="1"/>
</dbReference>
<dbReference type="GO" id="GO:0005524">
    <property type="term" value="F:ATP binding"/>
    <property type="evidence" value="ECO:0007669"/>
    <property type="project" value="InterPro"/>
</dbReference>
<dbReference type="CDD" id="cd10747">
    <property type="entry name" value="DnaJ_C"/>
    <property type="match status" value="1"/>
</dbReference>
<evidence type="ECO:0000313" key="11">
    <source>
        <dbReference type="EMBL" id="PWN25142.1"/>
    </source>
</evidence>
<dbReference type="SUPFAM" id="SSF49493">
    <property type="entry name" value="HSP40/DnaJ peptide-binding domain"/>
    <property type="match status" value="2"/>
</dbReference>
<feature type="domain" description="CR-type" evidence="10">
    <location>
        <begin position="252"/>
        <end position="333"/>
    </location>
</feature>
<dbReference type="InterPro" id="IPR001305">
    <property type="entry name" value="HSP_DnaJ_Cys-rich_dom"/>
</dbReference>
<evidence type="ECO:0000256" key="8">
    <source>
        <dbReference type="SAM" id="MobiDB-lite"/>
    </source>
</evidence>